<organism evidence="2 3">
    <name type="scientific">Mycolicibacter terrae</name>
    <dbReference type="NCBI Taxonomy" id="1788"/>
    <lineage>
        <taxon>Bacteria</taxon>
        <taxon>Bacillati</taxon>
        <taxon>Actinomycetota</taxon>
        <taxon>Actinomycetes</taxon>
        <taxon>Mycobacteriales</taxon>
        <taxon>Mycobacteriaceae</taxon>
        <taxon>Mycolicibacter</taxon>
    </lineage>
</organism>
<sequence length="561" mass="58675">MTITTDGIEKWNLETLDTVFEIATERAARKADFGAALGDTGSGLKEWEGRGGDAFRQELGKHRADIADHQSEATAIANAFCTARAEVSACKTEWISIKSAAASNNWAISPDGWLSGHVAETKRNDFDALQRRLTKLMADASRTDQDLATAIRAVVGDTRVTADGRAIFGPPMPTDATKAPAEQALPTDARRANDASGDPAAGSLPWLLSQAKQGGGPVPPVPLNPKDVEGFKVAARQVLANDGVPADQIEARINAAVVAAQQPLPRFIPPAPQRGPAPGFGDGFGDRWRATEQGVKNLLGQGGPGAPGVLESWGGMAKGIGSAMINPVGAGVAEVKDAINSPSLPYYLGEKTFDAGSAAVTLPFAGEGAMVRAGLGDIGPGVLDTGPAVSSYAEVGLDTPAAYHPWAKGSATDLNHASLHGGPTAGLSQEVADMSTHYVGPNPDRVVLGRFDGQDGGYIGEARDNGGIYFDTGSPTWDALAGGLGTSQADNLAWQVNEQFLLTQMESGVSRIEYVLSEECPSLESVLVKFPDSFSAREIEFLVENAPEYGYQRVGNAWVKG</sequence>
<accession>A0AAD1MIQ4</accession>
<dbReference type="EMBL" id="AP022564">
    <property type="protein sequence ID" value="BBX24086.1"/>
    <property type="molecule type" value="Genomic_DNA"/>
</dbReference>
<evidence type="ECO:0000256" key="1">
    <source>
        <dbReference type="SAM" id="MobiDB-lite"/>
    </source>
</evidence>
<dbReference type="RefSeq" id="WP_085259730.1">
    <property type="nucleotide sequence ID" value="NZ_AP022564.1"/>
</dbReference>
<protein>
    <submittedName>
        <fullName evidence="2">Uncharacterized protein</fullName>
    </submittedName>
</protein>
<feature type="region of interest" description="Disordered" evidence="1">
    <location>
        <begin position="168"/>
        <end position="203"/>
    </location>
</feature>
<evidence type="ECO:0000313" key="3">
    <source>
        <dbReference type="Proteomes" id="UP000467636"/>
    </source>
</evidence>
<gene>
    <name evidence="2" type="ORF">MTER_34970</name>
</gene>
<keyword evidence="3" id="KW-1185">Reference proteome</keyword>
<evidence type="ECO:0000313" key="2">
    <source>
        <dbReference type="EMBL" id="BBX24086.1"/>
    </source>
</evidence>
<reference evidence="2 3" key="1">
    <citation type="journal article" date="2019" name="Emerg. Microbes Infect.">
        <title>Comprehensive subspecies identification of 175 nontuberculous mycobacteria species based on 7547 genomic profiles.</title>
        <authorList>
            <person name="Matsumoto Y."/>
            <person name="Kinjo T."/>
            <person name="Motooka D."/>
            <person name="Nabeya D."/>
            <person name="Jung N."/>
            <person name="Uechi K."/>
            <person name="Horii T."/>
            <person name="Iida T."/>
            <person name="Fujita J."/>
            <person name="Nakamura S."/>
        </authorList>
    </citation>
    <scope>NUCLEOTIDE SEQUENCE [LARGE SCALE GENOMIC DNA]</scope>
    <source>
        <strain evidence="2 3">JCM 12143</strain>
    </source>
</reference>
<dbReference type="Proteomes" id="UP000467636">
    <property type="component" value="Chromosome"/>
</dbReference>
<dbReference type="AlphaFoldDB" id="A0AAD1MIQ4"/>
<name>A0AAD1MIQ4_9MYCO</name>
<proteinExistence type="predicted"/>